<keyword evidence="4" id="KW-1185">Reference proteome</keyword>
<evidence type="ECO:0000313" key="3">
    <source>
        <dbReference type="EMBL" id="KAK0716280.1"/>
    </source>
</evidence>
<dbReference type="EMBL" id="JAUKUA010000004">
    <property type="protein sequence ID" value="KAK0716280.1"/>
    <property type="molecule type" value="Genomic_DNA"/>
</dbReference>
<comment type="similarity">
    <text evidence="1">Belongs to the asaB hydroxylase/desaturase family.</text>
</comment>
<dbReference type="Proteomes" id="UP001172102">
    <property type="component" value="Unassembled WGS sequence"/>
</dbReference>
<comment type="caution">
    <text evidence="3">The sequence shown here is derived from an EMBL/GenBank/DDBJ whole genome shotgun (WGS) entry which is preliminary data.</text>
</comment>
<dbReference type="PANTHER" id="PTHR34598:SF3">
    <property type="entry name" value="OXIDOREDUCTASE AN1597"/>
    <property type="match status" value="1"/>
</dbReference>
<proteinExistence type="inferred from homology"/>
<accession>A0AA40AI90</accession>
<sequence>MVTVGESETFDLEPLATGKNTSQPDLIAPNPFLQVQTNPRATTSTAPGRMTTTTTTMTTTTNKTLATSPAIVEQDDDSTINSTMWYLEHLPLYETEKPYTMRYKSEDDIPQTNFKKVQHPMKARSMREPGAGPFHLDECGFHTMELRSRLTSDEFWDNDNVQGVYIPEVKEVLKRDLGVKYVHVLDYALRKRDQAFLLSTWEEYEYDQPTALAHIDFTIKEGERIVRALFGDRADEVLKGRWQAIK</sequence>
<gene>
    <name evidence="3" type="ORF">B0H67DRAFT_645923</name>
</gene>
<dbReference type="InterPro" id="IPR044053">
    <property type="entry name" value="AsaB-like"/>
</dbReference>
<name>A0AA40AI90_9PEZI</name>
<organism evidence="3 4">
    <name type="scientific">Lasiosphaeris hirsuta</name>
    <dbReference type="NCBI Taxonomy" id="260670"/>
    <lineage>
        <taxon>Eukaryota</taxon>
        <taxon>Fungi</taxon>
        <taxon>Dikarya</taxon>
        <taxon>Ascomycota</taxon>
        <taxon>Pezizomycotina</taxon>
        <taxon>Sordariomycetes</taxon>
        <taxon>Sordariomycetidae</taxon>
        <taxon>Sordariales</taxon>
        <taxon>Lasiosphaeriaceae</taxon>
        <taxon>Lasiosphaeris</taxon>
    </lineage>
</organism>
<dbReference type="PANTHER" id="PTHR34598">
    <property type="entry name" value="BLL6449 PROTEIN"/>
    <property type="match status" value="1"/>
</dbReference>
<feature type="region of interest" description="Disordered" evidence="2">
    <location>
        <begin position="1"/>
        <end position="25"/>
    </location>
</feature>
<protein>
    <submittedName>
        <fullName evidence="3">Uncharacterized protein</fullName>
    </submittedName>
</protein>
<dbReference type="AlphaFoldDB" id="A0AA40AI90"/>
<reference evidence="3" key="1">
    <citation type="submission" date="2023-06" db="EMBL/GenBank/DDBJ databases">
        <title>Genome-scale phylogeny and comparative genomics of the fungal order Sordariales.</title>
        <authorList>
            <consortium name="Lawrence Berkeley National Laboratory"/>
            <person name="Hensen N."/>
            <person name="Bonometti L."/>
            <person name="Westerberg I."/>
            <person name="Brannstrom I.O."/>
            <person name="Guillou S."/>
            <person name="Cros-Aarteil S."/>
            <person name="Calhoun S."/>
            <person name="Haridas S."/>
            <person name="Kuo A."/>
            <person name="Mondo S."/>
            <person name="Pangilinan J."/>
            <person name="Riley R."/>
            <person name="Labutti K."/>
            <person name="Andreopoulos B."/>
            <person name="Lipzen A."/>
            <person name="Chen C."/>
            <person name="Yanf M."/>
            <person name="Daum C."/>
            <person name="Ng V."/>
            <person name="Clum A."/>
            <person name="Steindorff A."/>
            <person name="Ohm R."/>
            <person name="Martin F."/>
            <person name="Silar P."/>
            <person name="Natvig D."/>
            <person name="Lalanne C."/>
            <person name="Gautier V."/>
            <person name="Ament-Velasquez S.L."/>
            <person name="Kruys A."/>
            <person name="Hutchinson M.I."/>
            <person name="Powell A.J."/>
            <person name="Barry K."/>
            <person name="Miller A.N."/>
            <person name="Grigoriev I.V."/>
            <person name="Debuchy R."/>
            <person name="Gladieux P."/>
            <person name="Thoren M.H."/>
            <person name="Johannesson H."/>
        </authorList>
    </citation>
    <scope>NUCLEOTIDE SEQUENCE</scope>
    <source>
        <strain evidence="3">SMH4607-1</strain>
    </source>
</reference>
<evidence type="ECO:0000313" key="4">
    <source>
        <dbReference type="Proteomes" id="UP001172102"/>
    </source>
</evidence>
<evidence type="ECO:0000256" key="2">
    <source>
        <dbReference type="SAM" id="MobiDB-lite"/>
    </source>
</evidence>
<dbReference type="GO" id="GO:0016491">
    <property type="term" value="F:oxidoreductase activity"/>
    <property type="evidence" value="ECO:0007669"/>
    <property type="project" value="InterPro"/>
</dbReference>
<evidence type="ECO:0000256" key="1">
    <source>
        <dbReference type="ARBA" id="ARBA00023604"/>
    </source>
</evidence>